<evidence type="ECO:0000313" key="10">
    <source>
        <dbReference type="Proteomes" id="UP000290958"/>
    </source>
</evidence>
<dbReference type="GO" id="GO:0005524">
    <property type="term" value="F:ATP binding"/>
    <property type="evidence" value="ECO:0007669"/>
    <property type="project" value="UniProtKB-KW"/>
</dbReference>
<dbReference type="SMART" id="SM00382">
    <property type="entry name" value="AAA"/>
    <property type="match status" value="1"/>
</dbReference>
<sequence>MSTFGISDALCARVPALQAWLEHAYLDIAPVAAHLPRDKGSIYVMLASEIAFATCRDILIDYREGEPRYIRAKDGLPARVEFGPADLEFACALVAELLRPSGTPAVGDGASARLMLLASRIAMSDATVLIQGDTGTGKEGMARFLHARSNRCDKDFIAVNCAALPETMMEAMLFGHKKGSFTGAAQASDGLFLAADGGTLFLDEIAELPLNLQAKLLRALQEGEILPVGATHPVPVNVRVIAACNRDLAAEAEEGRFRSDLYWRLNVMPLGMIPLAERRGDVLAIAAAMLLGFDEKHTGDANFVWPTKDAISALKAHEWPGNARELGNVLQRALVLREGERIMVSDLSLMAPVSHGQPRSPSLAPVPAEPIIIPGPRGRPTRLQDIARASKLDAVRHALREADGHRALAARKLGISERTLRYRLAELRNLAMA</sequence>
<dbReference type="RefSeq" id="WP_129402847.1">
    <property type="nucleotide sequence ID" value="NZ_SBKP01000001.1"/>
</dbReference>
<dbReference type="Gene3D" id="1.10.10.60">
    <property type="entry name" value="Homeodomain-like"/>
    <property type="match status" value="1"/>
</dbReference>
<dbReference type="InterPro" id="IPR058031">
    <property type="entry name" value="AAA_lid_NorR"/>
</dbReference>
<evidence type="ECO:0000313" key="9">
    <source>
        <dbReference type="EMBL" id="RXR31079.1"/>
    </source>
</evidence>
<reference evidence="10" key="1">
    <citation type="submission" date="2019-01" db="EMBL/GenBank/DDBJ databases">
        <title>Cytophagaceae bacterium strain CAR-16.</title>
        <authorList>
            <person name="Chen W.-M."/>
        </authorList>
    </citation>
    <scope>NUCLEOTIDE SEQUENCE [LARGE SCALE GENOMIC DNA]</scope>
    <source>
        <strain evidence="10">CHR27</strain>
    </source>
</reference>
<dbReference type="InterPro" id="IPR027417">
    <property type="entry name" value="P-loop_NTPase"/>
</dbReference>
<evidence type="ECO:0000256" key="5">
    <source>
        <dbReference type="ARBA" id="ARBA00023125"/>
    </source>
</evidence>
<evidence type="ECO:0000259" key="8">
    <source>
        <dbReference type="PROSITE" id="PS50045"/>
    </source>
</evidence>
<dbReference type="PANTHER" id="PTHR32071">
    <property type="entry name" value="TRANSCRIPTIONAL REGULATORY PROTEIN"/>
    <property type="match status" value="1"/>
</dbReference>
<dbReference type="InterPro" id="IPR002197">
    <property type="entry name" value="HTH_Fis"/>
</dbReference>
<dbReference type="OrthoDB" id="7476585at2"/>
<dbReference type="Gene3D" id="1.10.8.60">
    <property type="match status" value="1"/>
</dbReference>
<dbReference type="EMBL" id="SBKP01000001">
    <property type="protein sequence ID" value="RXR31079.1"/>
    <property type="molecule type" value="Genomic_DNA"/>
</dbReference>
<dbReference type="GO" id="GO:0006355">
    <property type="term" value="P:regulation of DNA-templated transcription"/>
    <property type="evidence" value="ECO:0007669"/>
    <property type="project" value="InterPro"/>
</dbReference>
<keyword evidence="6" id="KW-0010">Activator</keyword>
<evidence type="ECO:0000256" key="6">
    <source>
        <dbReference type="ARBA" id="ARBA00023159"/>
    </source>
</evidence>
<dbReference type="GO" id="GO:0000160">
    <property type="term" value="P:phosphorelay signal transduction system"/>
    <property type="evidence" value="ECO:0007669"/>
    <property type="project" value="UniProtKB-KW"/>
</dbReference>
<keyword evidence="3" id="KW-0902">Two-component regulatory system</keyword>
<protein>
    <submittedName>
        <fullName evidence="9">AAA family ATPase</fullName>
    </submittedName>
</protein>
<dbReference type="InterPro" id="IPR009057">
    <property type="entry name" value="Homeodomain-like_sf"/>
</dbReference>
<dbReference type="PRINTS" id="PR01590">
    <property type="entry name" value="HTHFIS"/>
</dbReference>
<dbReference type="CDD" id="cd00009">
    <property type="entry name" value="AAA"/>
    <property type="match status" value="1"/>
</dbReference>
<dbReference type="FunFam" id="3.40.50.300:FF:000006">
    <property type="entry name" value="DNA-binding transcriptional regulator NtrC"/>
    <property type="match status" value="1"/>
</dbReference>
<dbReference type="PROSITE" id="PS00675">
    <property type="entry name" value="SIGMA54_INTERACT_1"/>
    <property type="match status" value="1"/>
</dbReference>
<dbReference type="Pfam" id="PF02954">
    <property type="entry name" value="HTH_8"/>
    <property type="match status" value="1"/>
</dbReference>
<dbReference type="PANTHER" id="PTHR32071:SF21">
    <property type="entry name" value="TRANSCRIPTIONAL REGULATORY PROTEIN FLGR"/>
    <property type="match status" value="1"/>
</dbReference>
<evidence type="ECO:0000256" key="2">
    <source>
        <dbReference type="ARBA" id="ARBA00022840"/>
    </source>
</evidence>
<dbReference type="AlphaFoldDB" id="A0A4Q1KPB3"/>
<gene>
    <name evidence="9" type="ORF">EQG66_02040</name>
</gene>
<dbReference type="Gene3D" id="3.40.50.300">
    <property type="entry name" value="P-loop containing nucleotide triphosphate hydrolases"/>
    <property type="match status" value="1"/>
</dbReference>
<proteinExistence type="predicted"/>
<evidence type="ECO:0000256" key="3">
    <source>
        <dbReference type="ARBA" id="ARBA00023012"/>
    </source>
</evidence>
<dbReference type="InterPro" id="IPR003593">
    <property type="entry name" value="AAA+_ATPase"/>
</dbReference>
<dbReference type="GO" id="GO:0043565">
    <property type="term" value="F:sequence-specific DNA binding"/>
    <property type="evidence" value="ECO:0007669"/>
    <property type="project" value="InterPro"/>
</dbReference>
<dbReference type="Proteomes" id="UP000290958">
    <property type="component" value="Unassembled WGS sequence"/>
</dbReference>
<dbReference type="PROSITE" id="PS00676">
    <property type="entry name" value="SIGMA54_INTERACT_2"/>
    <property type="match status" value="1"/>
</dbReference>
<evidence type="ECO:0000256" key="1">
    <source>
        <dbReference type="ARBA" id="ARBA00022741"/>
    </source>
</evidence>
<dbReference type="SUPFAM" id="SSF52540">
    <property type="entry name" value="P-loop containing nucleoside triphosphate hydrolases"/>
    <property type="match status" value="1"/>
</dbReference>
<comment type="caution">
    <text evidence="9">The sequence shown here is derived from an EMBL/GenBank/DDBJ whole genome shotgun (WGS) entry which is preliminary data.</text>
</comment>
<keyword evidence="1" id="KW-0547">Nucleotide-binding</keyword>
<keyword evidence="2" id="KW-0067">ATP-binding</keyword>
<dbReference type="InterPro" id="IPR025943">
    <property type="entry name" value="Sigma_54_int_dom_ATP-bd_2"/>
</dbReference>
<name>A0A4Q1KPB3_9SPHN</name>
<dbReference type="SUPFAM" id="SSF46689">
    <property type="entry name" value="Homeodomain-like"/>
    <property type="match status" value="1"/>
</dbReference>
<dbReference type="PROSITE" id="PS50045">
    <property type="entry name" value="SIGMA54_INTERACT_4"/>
    <property type="match status" value="1"/>
</dbReference>
<organism evidence="9 10">
    <name type="scientific">Sphingobium fluviale</name>
    <dbReference type="NCBI Taxonomy" id="2506423"/>
    <lineage>
        <taxon>Bacteria</taxon>
        <taxon>Pseudomonadati</taxon>
        <taxon>Pseudomonadota</taxon>
        <taxon>Alphaproteobacteria</taxon>
        <taxon>Sphingomonadales</taxon>
        <taxon>Sphingomonadaceae</taxon>
        <taxon>Sphingobium</taxon>
    </lineage>
</organism>
<evidence type="ECO:0000256" key="4">
    <source>
        <dbReference type="ARBA" id="ARBA00023015"/>
    </source>
</evidence>
<keyword evidence="7" id="KW-0804">Transcription</keyword>
<keyword evidence="10" id="KW-1185">Reference proteome</keyword>
<dbReference type="InterPro" id="IPR025662">
    <property type="entry name" value="Sigma_54_int_dom_ATP-bd_1"/>
</dbReference>
<dbReference type="Pfam" id="PF00158">
    <property type="entry name" value="Sigma54_activat"/>
    <property type="match status" value="1"/>
</dbReference>
<evidence type="ECO:0000256" key="7">
    <source>
        <dbReference type="ARBA" id="ARBA00023163"/>
    </source>
</evidence>
<accession>A0A4Q1KPB3</accession>
<keyword evidence="5" id="KW-0238">DNA-binding</keyword>
<dbReference type="Pfam" id="PF25601">
    <property type="entry name" value="AAA_lid_14"/>
    <property type="match status" value="1"/>
</dbReference>
<dbReference type="InterPro" id="IPR002078">
    <property type="entry name" value="Sigma_54_int"/>
</dbReference>
<feature type="domain" description="Sigma-54 factor interaction" evidence="8">
    <location>
        <begin position="113"/>
        <end position="335"/>
    </location>
</feature>
<keyword evidence="4" id="KW-0805">Transcription regulation</keyword>